<sequence length="325" mass="37399">MVDASYVRLLYRRILCEGVQFFDDRARTYIVNRTRNAFRGYKQCTDETRIKNKCREARKQLHRLERANRGDLRSGLKVLEFAYGRRGKTRHRLLRPYVHTHLPADLPVPEPLVPHVPHTAPPPPLCPPLAAIIRHTLGKKLEPDLPKPEFKPLHPGRQANLLWRWRSDLLARVQLPLPLQIIRELEQKAGAPSNDTSTTGGGPLWDELYGDQTTHVDIMHLCPTTKLVPLSKVQRHPQPLPSSSSVYDTASMIRFVDPSFDPSLDIHARRRRLNKRNKKRLYKRLLKEIPFLTPIPSASNLWDSSIKYSVGYSKWIPGSVVNVLQ</sequence>
<feature type="domain" description="LYR motif-containing protein Cup1-like N-terminal" evidence="1">
    <location>
        <begin position="10"/>
        <end position="94"/>
    </location>
</feature>
<dbReference type="Proteomes" id="UP001234581">
    <property type="component" value="Unassembled WGS sequence"/>
</dbReference>
<evidence type="ECO:0000313" key="3">
    <source>
        <dbReference type="Proteomes" id="UP001234581"/>
    </source>
</evidence>
<dbReference type="AlphaFoldDB" id="A0AAD7V1E1"/>
<evidence type="ECO:0000313" key="2">
    <source>
        <dbReference type="EMBL" id="KAJ8656475.1"/>
    </source>
</evidence>
<dbReference type="InterPro" id="IPR046896">
    <property type="entry name" value="Cup1-like_N"/>
</dbReference>
<protein>
    <recommendedName>
        <fullName evidence="1">LYR motif-containing protein Cup1-like N-terminal domain-containing protein</fullName>
    </recommendedName>
</protein>
<accession>A0AAD7V1E1</accession>
<dbReference type="CDD" id="cd20273">
    <property type="entry name" value="Complex1_LYR_unchar"/>
    <property type="match status" value="1"/>
</dbReference>
<proteinExistence type="predicted"/>
<comment type="caution">
    <text evidence="2">The sequence shown here is derived from an EMBL/GenBank/DDBJ whole genome shotgun (WGS) entry which is preliminary data.</text>
</comment>
<dbReference type="GeneID" id="83215205"/>
<name>A0AAD7V1E1_9FUNG</name>
<dbReference type="EMBL" id="JARTCD010000039">
    <property type="protein sequence ID" value="KAJ8656475.1"/>
    <property type="molecule type" value="Genomic_DNA"/>
</dbReference>
<keyword evidence="3" id="KW-1185">Reference proteome</keyword>
<dbReference type="RefSeq" id="XP_058341388.1">
    <property type="nucleotide sequence ID" value="XM_058487810.1"/>
</dbReference>
<reference evidence="2 3" key="1">
    <citation type="submission" date="2023-03" db="EMBL/GenBank/DDBJ databases">
        <title>Genome sequence of Lichtheimia ornata CBS 291.66.</title>
        <authorList>
            <person name="Mohabir J.T."/>
            <person name="Shea T.P."/>
            <person name="Kurbessoian T."/>
            <person name="Berby B."/>
            <person name="Fontaine J."/>
            <person name="Livny J."/>
            <person name="Gnirke A."/>
            <person name="Stajich J.E."/>
            <person name="Cuomo C.A."/>
        </authorList>
    </citation>
    <scope>NUCLEOTIDE SEQUENCE [LARGE SCALE GENOMIC DNA]</scope>
    <source>
        <strain evidence="2">CBS 291.66</strain>
    </source>
</reference>
<gene>
    <name evidence="2" type="ORF">O0I10_007798</name>
</gene>
<organism evidence="2 3">
    <name type="scientific">Lichtheimia ornata</name>
    <dbReference type="NCBI Taxonomy" id="688661"/>
    <lineage>
        <taxon>Eukaryota</taxon>
        <taxon>Fungi</taxon>
        <taxon>Fungi incertae sedis</taxon>
        <taxon>Mucoromycota</taxon>
        <taxon>Mucoromycotina</taxon>
        <taxon>Mucoromycetes</taxon>
        <taxon>Mucorales</taxon>
        <taxon>Lichtheimiaceae</taxon>
        <taxon>Lichtheimia</taxon>
    </lineage>
</organism>
<evidence type="ECO:0000259" key="1">
    <source>
        <dbReference type="Pfam" id="PF20263"/>
    </source>
</evidence>
<dbReference type="Pfam" id="PF20263">
    <property type="entry name" value="LYRM2-like"/>
    <property type="match status" value="1"/>
</dbReference>